<dbReference type="PROSITE" id="PS50297">
    <property type="entry name" value="ANK_REP_REGION"/>
    <property type="match status" value="2"/>
</dbReference>
<evidence type="ECO:0000256" key="3">
    <source>
        <dbReference type="PROSITE-ProRule" id="PRU00023"/>
    </source>
</evidence>
<feature type="repeat" description="ANK" evidence="3">
    <location>
        <begin position="80"/>
        <end position="108"/>
    </location>
</feature>
<gene>
    <name evidence="4" type="ORF">GCM10009850_004380</name>
</gene>
<dbReference type="Pfam" id="PF00023">
    <property type="entry name" value="Ank"/>
    <property type="match status" value="1"/>
</dbReference>
<evidence type="ECO:0008006" key="6">
    <source>
        <dbReference type="Google" id="ProtNLM"/>
    </source>
</evidence>
<evidence type="ECO:0000313" key="4">
    <source>
        <dbReference type="EMBL" id="GAA2204585.1"/>
    </source>
</evidence>
<dbReference type="PANTHER" id="PTHR24171">
    <property type="entry name" value="ANKYRIN REPEAT DOMAIN-CONTAINING PROTEIN 39-RELATED"/>
    <property type="match status" value="1"/>
</dbReference>
<proteinExistence type="predicted"/>
<protein>
    <recommendedName>
        <fullName evidence="6">Ankyrin repeat domain-containing protein</fullName>
    </recommendedName>
</protein>
<dbReference type="InterPro" id="IPR036770">
    <property type="entry name" value="Ankyrin_rpt-contain_sf"/>
</dbReference>
<feature type="repeat" description="ANK" evidence="3">
    <location>
        <begin position="145"/>
        <end position="177"/>
    </location>
</feature>
<dbReference type="Proteomes" id="UP001499843">
    <property type="component" value="Unassembled WGS sequence"/>
</dbReference>
<dbReference type="Gene3D" id="1.25.40.20">
    <property type="entry name" value="Ankyrin repeat-containing domain"/>
    <property type="match status" value="2"/>
</dbReference>
<organism evidence="4 5">
    <name type="scientific">Nonomuraea monospora</name>
    <dbReference type="NCBI Taxonomy" id="568818"/>
    <lineage>
        <taxon>Bacteria</taxon>
        <taxon>Bacillati</taxon>
        <taxon>Actinomycetota</taxon>
        <taxon>Actinomycetes</taxon>
        <taxon>Streptosporangiales</taxon>
        <taxon>Streptosporangiaceae</taxon>
        <taxon>Nonomuraea</taxon>
    </lineage>
</organism>
<dbReference type="Pfam" id="PF12796">
    <property type="entry name" value="Ank_2"/>
    <property type="match status" value="1"/>
</dbReference>
<evidence type="ECO:0000313" key="5">
    <source>
        <dbReference type="Proteomes" id="UP001499843"/>
    </source>
</evidence>
<dbReference type="EMBL" id="BAAAQX010000001">
    <property type="protein sequence ID" value="GAA2204585.1"/>
    <property type="molecule type" value="Genomic_DNA"/>
</dbReference>
<dbReference type="PROSITE" id="PS50088">
    <property type="entry name" value="ANK_REPEAT"/>
    <property type="match status" value="4"/>
</dbReference>
<comment type="caution">
    <text evidence="4">The sequence shown here is derived from an EMBL/GenBank/DDBJ whole genome shotgun (WGS) entry which is preliminary data.</text>
</comment>
<keyword evidence="5" id="KW-1185">Reference proteome</keyword>
<accession>A0ABN3C6A7</accession>
<keyword evidence="1" id="KW-0677">Repeat</keyword>
<dbReference type="SUPFAM" id="SSF48403">
    <property type="entry name" value="Ankyrin repeat"/>
    <property type="match status" value="1"/>
</dbReference>
<evidence type="ECO:0000256" key="1">
    <source>
        <dbReference type="ARBA" id="ARBA00022737"/>
    </source>
</evidence>
<keyword evidence="2 3" id="KW-0040">ANK repeat</keyword>
<evidence type="ECO:0000256" key="2">
    <source>
        <dbReference type="ARBA" id="ARBA00023043"/>
    </source>
</evidence>
<name>A0ABN3C6A7_9ACTN</name>
<dbReference type="InterPro" id="IPR002110">
    <property type="entry name" value="Ankyrin_rpt"/>
</dbReference>
<dbReference type="SMART" id="SM00248">
    <property type="entry name" value="ANK"/>
    <property type="match status" value="4"/>
</dbReference>
<feature type="repeat" description="ANK" evidence="3">
    <location>
        <begin position="112"/>
        <end position="144"/>
    </location>
</feature>
<feature type="repeat" description="ANK" evidence="3">
    <location>
        <begin position="45"/>
        <end position="73"/>
    </location>
</feature>
<sequence length="257" mass="26234">METGAGGVQTGRMSYEELLTAAMLGRREEVARLLAAGAPAGLPQALYQAAVHGDADIVRALLAIGADPDLESGGDGEGLPLCAAACWGHLDAVNALLDGGADPDVREDAAGSAMTALHWAAAGDHLAVARALLGRGADPSLPDGAGNTALSRAAERGATAVVRVLLGHGAVPDARAFDHARRHAGLDIEAEVRARAGRHAPRDARISVRREEAEGGGVRVVAEVRDGAGRLRSETALGTGHAEIVRLLEARMDAESG</sequence>
<reference evidence="4 5" key="1">
    <citation type="journal article" date="2019" name="Int. J. Syst. Evol. Microbiol.">
        <title>The Global Catalogue of Microorganisms (GCM) 10K type strain sequencing project: providing services to taxonomists for standard genome sequencing and annotation.</title>
        <authorList>
            <consortium name="The Broad Institute Genomics Platform"/>
            <consortium name="The Broad Institute Genome Sequencing Center for Infectious Disease"/>
            <person name="Wu L."/>
            <person name="Ma J."/>
        </authorList>
    </citation>
    <scope>NUCLEOTIDE SEQUENCE [LARGE SCALE GENOMIC DNA]</scope>
    <source>
        <strain evidence="4 5">JCM 16114</strain>
    </source>
</reference>